<dbReference type="EMBL" id="SRLE01000009">
    <property type="protein sequence ID" value="TGD72845.1"/>
    <property type="molecule type" value="Genomic_DNA"/>
</dbReference>
<evidence type="ECO:0000256" key="3">
    <source>
        <dbReference type="ARBA" id="ARBA00022679"/>
    </source>
</evidence>
<evidence type="ECO:0000256" key="9">
    <source>
        <dbReference type="HAMAP-Rule" id="MF_01852"/>
    </source>
</evidence>
<comment type="subcellular location">
    <subcellularLocation>
        <location evidence="1 9">Cytoplasm</location>
    </subcellularLocation>
</comment>
<evidence type="ECO:0000256" key="2">
    <source>
        <dbReference type="ARBA" id="ARBA00022490"/>
    </source>
</evidence>
<dbReference type="PROSITE" id="PS51163">
    <property type="entry name" value="YRDC"/>
    <property type="match status" value="1"/>
</dbReference>
<dbReference type="GO" id="GO:0061710">
    <property type="term" value="F:L-threonylcarbamoyladenylate synthase"/>
    <property type="evidence" value="ECO:0007669"/>
    <property type="project" value="UniProtKB-EC"/>
</dbReference>
<feature type="domain" description="YrdC-like" evidence="10">
    <location>
        <begin position="3"/>
        <end position="184"/>
    </location>
</feature>
<evidence type="ECO:0000256" key="7">
    <source>
        <dbReference type="ARBA" id="ARBA00022840"/>
    </source>
</evidence>
<comment type="catalytic activity">
    <reaction evidence="8 9">
        <text>L-threonine + hydrogencarbonate + ATP = L-threonylcarbamoyladenylate + diphosphate + H2O</text>
        <dbReference type="Rhea" id="RHEA:36407"/>
        <dbReference type="ChEBI" id="CHEBI:15377"/>
        <dbReference type="ChEBI" id="CHEBI:17544"/>
        <dbReference type="ChEBI" id="CHEBI:30616"/>
        <dbReference type="ChEBI" id="CHEBI:33019"/>
        <dbReference type="ChEBI" id="CHEBI:57926"/>
        <dbReference type="ChEBI" id="CHEBI:73682"/>
        <dbReference type="EC" id="2.7.7.87"/>
    </reaction>
</comment>
<keyword evidence="2 9" id="KW-0963">Cytoplasm</keyword>
<evidence type="ECO:0000256" key="4">
    <source>
        <dbReference type="ARBA" id="ARBA00022694"/>
    </source>
</evidence>
<dbReference type="GO" id="GO:0006450">
    <property type="term" value="P:regulation of translational fidelity"/>
    <property type="evidence" value="ECO:0007669"/>
    <property type="project" value="TreeGrafter"/>
</dbReference>
<sequence length="184" mass="19475">MSPLRLATALQALAAGDVIACPTEAVWGLSCDPFSAAAVEQLLQLKQRPVEKGLILVAADEAQLAFLLEDLSSAQRATLSLSWPGPNTWLVPHHGRVPPWVHGDFDTVAVRVSAHPTVRALCRAWGGPLVSTSANPAGAQPPRHAFQVRRYFGDLLADILPGAVGASARPSQIRDLASGELVRA</sequence>
<keyword evidence="3 9" id="KW-0808">Transferase</keyword>
<dbReference type="PANTHER" id="PTHR17490">
    <property type="entry name" value="SUA5"/>
    <property type="match status" value="1"/>
</dbReference>
<accession>A0A4Z0M0N0</accession>
<comment type="function">
    <text evidence="9">Required for the formation of a threonylcarbamoyl group on adenosine at position 37 (t(6)A37) in tRNAs that read codons beginning with adenine. Catalyzes the conversion of L-threonine, HCO(3)(-)/CO(2) and ATP to give threonylcarbamoyl-AMP (TC-AMP) as the acyladenylate intermediate, with the release of diphosphate.</text>
</comment>
<protein>
    <recommendedName>
        <fullName evidence="9">Threonylcarbamoyl-AMP synthase</fullName>
        <shortName evidence="9">TC-AMP synthase</shortName>
        <ecNumber evidence="9">2.7.7.87</ecNumber>
    </recommendedName>
    <alternativeName>
        <fullName evidence="9">L-threonylcarbamoyladenylate synthase</fullName>
    </alternativeName>
    <alternativeName>
        <fullName evidence="9">t(6)A37 threonylcarbamoyladenosine biosynthesis protein TsaC</fullName>
    </alternativeName>
    <alternativeName>
        <fullName evidence="9">tRNA threonylcarbamoyladenosine biosynthesis protein TsaC</fullName>
    </alternativeName>
</protein>
<keyword evidence="12" id="KW-1185">Reference proteome</keyword>
<evidence type="ECO:0000313" key="11">
    <source>
        <dbReference type="EMBL" id="TGD72845.1"/>
    </source>
</evidence>
<gene>
    <name evidence="9" type="primary">tsaC</name>
    <name evidence="11" type="ORF">E4634_14990</name>
</gene>
<dbReference type="GO" id="GO:0000049">
    <property type="term" value="F:tRNA binding"/>
    <property type="evidence" value="ECO:0007669"/>
    <property type="project" value="TreeGrafter"/>
</dbReference>
<dbReference type="PANTHER" id="PTHR17490:SF18">
    <property type="entry name" value="THREONYLCARBAMOYL-AMP SYNTHASE"/>
    <property type="match status" value="1"/>
</dbReference>
<keyword evidence="7 9" id="KW-0067">ATP-binding</keyword>
<dbReference type="GO" id="GO:0005737">
    <property type="term" value="C:cytoplasm"/>
    <property type="evidence" value="ECO:0007669"/>
    <property type="project" value="UniProtKB-SubCell"/>
</dbReference>
<dbReference type="FunFam" id="3.90.870.10:FF:000004">
    <property type="entry name" value="Threonylcarbamoyl-AMP synthase"/>
    <property type="match status" value="1"/>
</dbReference>
<evidence type="ECO:0000256" key="8">
    <source>
        <dbReference type="ARBA" id="ARBA00048366"/>
    </source>
</evidence>
<dbReference type="GO" id="GO:0002949">
    <property type="term" value="P:tRNA threonylcarbamoyladenosine modification"/>
    <property type="evidence" value="ECO:0007669"/>
    <property type="project" value="UniProtKB-UniRule"/>
</dbReference>
<dbReference type="InterPro" id="IPR050156">
    <property type="entry name" value="TC-AMP_synthase_SUA5"/>
</dbReference>
<dbReference type="AlphaFoldDB" id="A0A4Z0M0N0"/>
<comment type="similarity">
    <text evidence="9">Belongs to the SUA5 family. TsaC subfamily.</text>
</comment>
<comment type="caution">
    <text evidence="11">The sequence shown here is derived from an EMBL/GenBank/DDBJ whole genome shotgun (WGS) entry which is preliminary data.</text>
</comment>
<dbReference type="SUPFAM" id="SSF55821">
    <property type="entry name" value="YrdC/RibB"/>
    <property type="match status" value="1"/>
</dbReference>
<dbReference type="InterPro" id="IPR017945">
    <property type="entry name" value="DHBP_synth_RibB-like_a/b_dom"/>
</dbReference>
<evidence type="ECO:0000256" key="5">
    <source>
        <dbReference type="ARBA" id="ARBA00022695"/>
    </source>
</evidence>
<dbReference type="Pfam" id="PF01300">
    <property type="entry name" value="Sua5_yciO_yrdC"/>
    <property type="match status" value="1"/>
</dbReference>
<keyword evidence="5 9" id="KW-0548">Nucleotidyltransferase</keyword>
<reference evidence="11 12" key="1">
    <citation type="submission" date="2019-04" db="EMBL/GenBank/DDBJ databases">
        <title>Taxonomy of novel Haliea sp. from mangrove soil of West Coast of India.</title>
        <authorList>
            <person name="Verma A."/>
            <person name="Kumar P."/>
            <person name="Krishnamurthi S."/>
        </authorList>
    </citation>
    <scope>NUCLEOTIDE SEQUENCE [LARGE SCALE GENOMIC DNA]</scope>
    <source>
        <strain evidence="11 12">SAOS-164</strain>
    </source>
</reference>
<organism evidence="11 12">
    <name type="scientific">Mangrovimicrobium sediminis</name>
    <dbReference type="NCBI Taxonomy" id="2562682"/>
    <lineage>
        <taxon>Bacteria</taxon>
        <taxon>Pseudomonadati</taxon>
        <taxon>Pseudomonadota</taxon>
        <taxon>Gammaproteobacteria</taxon>
        <taxon>Cellvibrionales</taxon>
        <taxon>Halieaceae</taxon>
        <taxon>Mangrovimicrobium</taxon>
    </lineage>
</organism>
<dbReference type="InterPro" id="IPR006070">
    <property type="entry name" value="Sua5-like_dom"/>
</dbReference>
<dbReference type="GO" id="GO:0005524">
    <property type="term" value="F:ATP binding"/>
    <property type="evidence" value="ECO:0007669"/>
    <property type="project" value="UniProtKB-UniRule"/>
</dbReference>
<dbReference type="Gene3D" id="3.90.870.10">
    <property type="entry name" value="DHBP synthase"/>
    <property type="match status" value="1"/>
</dbReference>
<proteinExistence type="inferred from homology"/>
<evidence type="ECO:0000259" key="10">
    <source>
        <dbReference type="PROSITE" id="PS51163"/>
    </source>
</evidence>
<dbReference type="Proteomes" id="UP000298050">
    <property type="component" value="Unassembled WGS sequence"/>
</dbReference>
<evidence type="ECO:0000256" key="6">
    <source>
        <dbReference type="ARBA" id="ARBA00022741"/>
    </source>
</evidence>
<dbReference type="HAMAP" id="MF_01852">
    <property type="entry name" value="TsaC"/>
    <property type="match status" value="1"/>
</dbReference>
<dbReference type="OrthoDB" id="9814580at2"/>
<keyword evidence="6 9" id="KW-0547">Nucleotide-binding</keyword>
<keyword evidence="4 9" id="KW-0819">tRNA processing</keyword>
<name>A0A4Z0M0N0_9GAMM</name>
<dbReference type="InterPro" id="IPR023535">
    <property type="entry name" value="TC-AMP_synthase"/>
</dbReference>
<evidence type="ECO:0000313" key="12">
    <source>
        <dbReference type="Proteomes" id="UP000298050"/>
    </source>
</evidence>
<dbReference type="EC" id="2.7.7.87" evidence="9"/>
<evidence type="ECO:0000256" key="1">
    <source>
        <dbReference type="ARBA" id="ARBA00004496"/>
    </source>
</evidence>
<dbReference type="GO" id="GO:0003725">
    <property type="term" value="F:double-stranded RNA binding"/>
    <property type="evidence" value="ECO:0007669"/>
    <property type="project" value="InterPro"/>
</dbReference>